<reference evidence="1" key="1">
    <citation type="submission" date="2021-01" db="UniProtKB">
        <authorList>
            <consortium name="EnsemblPlants"/>
        </authorList>
    </citation>
    <scope>IDENTIFICATION</scope>
</reference>
<protein>
    <submittedName>
        <fullName evidence="1">Uncharacterized protein</fullName>
    </submittedName>
</protein>
<dbReference type="PANTHER" id="PTHR33116:SF80">
    <property type="entry name" value="REVERSE TRANSCRIPTASE ZINC-BINDING DOMAIN-CONTAINING PROTEIN"/>
    <property type="match status" value="1"/>
</dbReference>
<organism evidence="1 2">
    <name type="scientific">Kalanchoe fedtschenkoi</name>
    <name type="common">Lavender scallops</name>
    <name type="synonym">South American air plant</name>
    <dbReference type="NCBI Taxonomy" id="63787"/>
    <lineage>
        <taxon>Eukaryota</taxon>
        <taxon>Viridiplantae</taxon>
        <taxon>Streptophyta</taxon>
        <taxon>Embryophyta</taxon>
        <taxon>Tracheophyta</taxon>
        <taxon>Spermatophyta</taxon>
        <taxon>Magnoliopsida</taxon>
        <taxon>eudicotyledons</taxon>
        <taxon>Gunneridae</taxon>
        <taxon>Pentapetalae</taxon>
        <taxon>Saxifragales</taxon>
        <taxon>Crassulaceae</taxon>
        <taxon>Kalanchoe</taxon>
    </lineage>
</organism>
<dbReference type="EnsemblPlants" id="Kaladp0024s0613.1.v1.1">
    <property type="protein sequence ID" value="Kaladp0024s0613.1.v1.1"/>
    <property type="gene ID" value="Kaladp0024s0613.v1.1"/>
</dbReference>
<sequence length="137" mass="15456">MEAFSISLKEAVNRGEVERFMCSRRFNPVKMSIFFGKGISSRRRRRIGELSGCQEGNLPTIYLRVPLFKGRSNTQHFSGLIAKVASRLAGWKVKLLLVKYEGRAVGAKCRMWNCLEPIAEELRLQSVVEVGKGACTF</sequence>
<name>A0A7N0T6S8_KALFE</name>
<accession>A0A7N0T6S8</accession>
<dbReference type="AlphaFoldDB" id="A0A7N0T6S8"/>
<keyword evidence="2" id="KW-1185">Reference proteome</keyword>
<evidence type="ECO:0000313" key="1">
    <source>
        <dbReference type="EnsemblPlants" id="Kaladp0024s0613.1.v1.1"/>
    </source>
</evidence>
<dbReference type="Gramene" id="Kaladp0024s0613.1.v1.1">
    <property type="protein sequence ID" value="Kaladp0024s0613.1.v1.1"/>
    <property type="gene ID" value="Kaladp0024s0613.v1.1"/>
</dbReference>
<dbReference type="PANTHER" id="PTHR33116">
    <property type="entry name" value="REVERSE TRANSCRIPTASE ZINC-BINDING DOMAIN-CONTAINING PROTEIN-RELATED-RELATED"/>
    <property type="match status" value="1"/>
</dbReference>
<dbReference type="Proteomes" id="UP000594263">
    <property type="component" value="Unplaced"/>
</dbReference>
<proteinExistence type="predicted"/>
<evidence type="ECO:0000313" key="2">
    <source>
        <dbReference type="Proteomes" id="UP000594263"/>
    </source>
</evidence>